<dbReference type="OrthoDB" id="9784774at2"/>
<dbReference type="PROSITE" id="PS51084">
    <property type="entry name" value="HIT_2"/>
    <property type="match status" value="1"/>
</dbReference>
<dbReference type="SUPFAM" id="SSF54197">
    <property type="entry name" value="HIT-like"/>
    <property type="match status" value="1"/>
</dbReference>
<proteinExistence type="predicted"/>
<comment type="caution">
    <text evidence="3">The sequence shown here is derived from an EMBL/GenBank/DDBJ whole genome shotgun (WGS) entry which is preliminary data.</text>
</comment>
<evidence type="ECO:0000256" key="1">
    <source>
        <dbReference type="PROSITE-ProRule" id="PRU00464"/>
    </source>
</evidence>
<dbReference type="RefSeq" id="WP_005399298.1">
    <property type="nucleotide sequence ID" value="NZ_JH601089.1"/>
</dbReference>
<organism evidence="3 4">
    <name type="scientific">Helcococcus kunzii ATCC 51366</name>
    <dbReference type="NCBI Taxonomy" id="883114"/>
    <lineage>
        <taxon>Bacteria</taxon>
        <taxon>Bacillati</taxon>
        <taxon>Bacillota</taxon>
        <taxon>Tissierellia</taxon>
        <taxon>Tissierellales</taxon>
        <taxon>Peptoniphilaceae</taxon>
        <taxon>Helcococcus</taxon>
    </lineage>
</organism>
<reference evidence="3 4" key="1">
    <citation type="submission" date="2012-01" db="EMBL/GenBank/DDBJ databases">
        <title>The Genome Sequence of Helcococcus kunzii ATCC 51366.</title>
        <authorList>
            <consortium name="The Broad Institute Genome Sequencing Platform"/>
            <person name="Earl A."/>
            <person name="Ward D."/>
            <person name="Feldgarden M."/>
            <person name="Gevers D."/>
            <person name="Huys G."/>
            <person name="Young S.K."/>
            <person name="Zeng Q."/>
            <person name="Gargeya S."/>
            <person name="Fitzgerald M."/>
            <person name="Haas B."/>
            <person name="Abouelleil A."/>
            <person name="Alvarado L."/>
            <person name="Arachchi H.M."/>
            <person name="Berlin A."/>
            <person name="Chapman S.B."/>
            <person name="Gearin G."/>
            <person name="Goldberg J."/>
            <person name="Griggs A."/>
            <person name="Gujja S."/>
            <person name="Hansen M."/>
            <person name="Heiman D."/>
            <person name="Howarth C."/>
            <person name="Larimer J."/>
            <person name="Lui A."/>
            <person name="MacDonald P.J.P."/>
            <person name="McCowen C."/>
            <person name="Montmayeur A."/>
            <person name="Murphy C."/>
            <person name="Neiman D."/>
            <person name="Pearson M."/>
            <person name="Priest M."/>
            <person name="Roberts A."/>
            <person name="Saif S."/>
            <person name="Shea T."/>
            <person name="Sisk P."/>
            <person name="Stolte C."/>
            <person name="Sykes S."/>
            <person name="Wortman J."/>
            <person name="Nusbaum C."/>
            <person name="Birren B."/>
        </authorList>
    </citation>
    <scope>NUCLEOTIDE SEQUENCE [LARGE SCALE GENOMIC DNA]</scope>
    <source>
        <strain evidence="3 4">ATCC 51366</strain>
    </source>
</reference>
<feature type="domain" description="HIT" evidence="2">
    <location>
        <begin position="1"/>
        <end position="99"/>
    </location>
</feature>
<dbReference type="AlphaFoldDB" id="H3NR23"/>
<gene>
    <name evidence="3" type="ORF">HMPREF9709_01784</name>
</gene>
<dbReference type="eggNOG" id="COG0537">
    <property type="taxonomic scope" value="Bacteria"/>
</dbReference>
<dbReference type="InterPro" id="IPR011146">
    <property type="entry name" value="HIT-like"/>
</dbReference>
<dbReference type="EMBL" id="AGEI01000032">
    <property type="protein sequence ID" value="EHR31971.1"/>
    <property type="molecule type" value="Genomic_DNA"/>
</dbReference>
<keyword evidence="4" id="KW-1185">Reference proteome</keyword>
<sequence>MIKNGENQYFVKELETGYVVLGDHQYFKGYTIFLCKQHKSELFELENSFKLKFLEEMSLVGEAVYKAFDAEKINYELLGNGDSHLHWRLFPMIAGDIENYGNKGKGPVWCYPMELMYSDSNRPSTTELNALKEKLKTEINKF</sequence>
<comment type="caution">
    <text evidence="1">Lacks conserved residue(s) required for the propagation of feature annotation.</text>
</comment>
<dbReference type="PATRIC" id="fig|883114.3.peg.1781"/>
<protein>
    <recommendedName>
        <fullName evidence="2">HIT domain-containing protein</fullName>
    </recommendedName>
</protein>
<dbReference type="HOGENOM" id="CLU_123330_1_1_9"/>
<evidence type="ECO:0000313" key="3">
    <source>
        <dbReference type="EMBL" id="EHR31971.1"/>
    </source>
</evidence>
<dbReference type="GeneID" id="96999705"/>
<evidence type="ECO:0000313" key="4">
    <source>
        <dbReference type="Proteomes" id="UP000004191"/>
    </source>
</evidence>
<dbReference type="GO" id="GO:0003824">
    <property type="term" value="F:catalytic activity"/>
    <property type="evidence" value="ECO:0007669"/>
    <property type="project" value="InterPro"/>
</dbReference>
<dbReference type="Gene3D" id="3.30.428.10">
    <property type="entry name" value="HIT-like"/>
    <property type="match status" value="1"/>
</dbReference>
<evidence type="ECO:0000259" key="2">
    <source>
        <dbReference type="PROSITE" id="PS51084"/>
    </source>
</evidence>
<name>H3NR23_9FIRM</name>
<dbReference type="STRING" id="883114.HMPREF9709_01784"/>
<dbReference type="Proteomes" id="UP000004191">
    <property type="component" value="Unassembled WGS sequence"/>
</dbReference>
<dbReference type="InterPro" id="IPR036265">
    <property type="entry name" value="HIT-like_sf"/>
</dbReference>
<accession>H3NR23</accession>